<evidence type="ECO:0000313" key="3">
    <source>
        <dbReference type="Proteomes" id="UP000720189"/>
    </source>
</evidence>
<dbReference type="AlphaFoldDB" id="A0A9P9FVH6"/>
<sequence length="127" mass="14872">MSTQPNSGEQSDVPAQLPRDVIEECEKKLESLPSKLRDIRGQLVMAEKTAKFWKSRHENLRQICIKREKSHIDLKKSKEGLIKANKDLKKALEDLRAENCQIRLEGNRVREERNDLEKRLHTLLARF</sequence>
<dbReference type="Proteomes" id="UP000720189">
    <property type="component" value="Unassembled WGS sequence"/>
</dbReference>
<dbReference type="OrthoDB" id="5044951at2759"/>
<evidence type="ECO:0000313" key="2">
    <source>
        <dbReference type="EMBL" id="KAH7210893.1"/>
    </source>
</evidence>
<dbReference type="RefSeq" id="XP_046041664.1">
    <property type="nucleotide sequence ID" value="XM_046185409.1"/>
</dbReference>
<feature type="coiled-coil region" evidence="1">
    <location>
        <begin position="78"/>
        <end position="126"/>
    </location>
</feature>
<gene>
    <name evidence="2" type="ORF">BKA55DRAFT_257837</name>
</gene>
<reference evidence="2" key="1">
    <citation type="journal article" date="2021" name="Nat. Commun.">
        <title>Genetic determinants of endophytism in the Arabidopsis root mycobiome.</title>
        <authorList>
            <person name="Mesny F."/>
            <person name="Miyauchi S."/>
            <person name="Thiergart T."/>
            <person name="Pickel B."/>
            <person name="Atanasova L."/>
            <person name="Karlsson M."/>
            <person name="Huettel B."/>
            <person name="Barry K.W."/>
            <person name="Haridas S."/>
            <person name="Chen C."/>
            <person name="Bauer D."/>
            <person name="Andreopoulos W."/>
            <person name="Pangilinan J."/>
            <person name="LaButti K."/>
            <person name="Riley R."/>
            <person name="Lipzen A."/>
            <person name="Clum A."/>
            <person name="Drula E."/>
            <person name="Henrissat B."/>
            <person name="Kohler A."/>
            <person name="Grigoriev I.V."/>
            <person name="Martin F.M."/>
            <person name="Hacquard S."/>
        </authorList>
    </citation>
    <scope>NUCLEOTIDE SEQUENCE</scope>
    <source>
        <strain evidence="2">MPI-CAGE-AT-0023</strain>
    </source>
</reference>
<dbReference type="GeneID" id="70215363"/>
<protein>
    <submittedName>
        <fullName evidence="2">Uncharacterized protein</fullName>
    </submittedName>
</protein>
<comment type="caution">
    <text evidence="2">The sequence shown here is derived from an EMBL/GenBank/DDBJ whole genome shotgun (WGS) entry which is preliminary data.</text>
</comment>
<proteinExistence type="predicted"/>
<keyword evidence="1" id="KW-0175">Coiled coil</keyword>
<keyword evidence="3" id="KW-1185">Reference proteome</keyword>
<organism evidence="2 3">
    <name type="scientific">Fusarium redolens</name>
    <dbReference type="NCBI Taxonomy" id="48865"/>
    <lineage>
        <taxon>Eukaryota</taxon>
        <taxon>Fungi</taxon>
        <taxon>Dikarya</taxon>
        <taxon>Ascomycota</taxon>
        <taxon>Pezizomycotina</taxon>
        <taxon>Sordariomycetes</taxon>
        <taxon>Hypocreomycetidae</taxon>
        <taxon>Hypocreales</taxon>
        <taxon>Nectriaceae</taxon>
        <taxon>Fusarium</taxon>
        <taxon>Fusarium redolens species complex</taxon>
    </lineage>
</organism>
<evidence type="ECO:0000256" key="1">
    <source>
        <dbReference type="SAM" id="Coils"/>
    </source>
</evidence>
<name>A0A9P9FVH6_FUSRE</name>
<accession>A0A9P9FVH6</accession>
<dbReference type="EMBL" id="JAGMUX010000031">
    <property type="protein sequence ID" value="KAH7210893.1"/>
    <property type="molecule type" value="Genomic_DNA"/>
</dbReference>